<evidence type="ECO:0000313" key="2">
    <source>
        <dbReference type="Proteomes" id="UP000006830"/>
    </source>
</evidence>
<accession>A8GNG7</accession>
<dbReference type="KEGG" id="rak:A1C_03280"/>
<evidence type="ECO:0000313" key="1">
    <source>
        <dbReference type="EMBL" id="ABV74942.1"/>
    </source>
</evidence>
<dbReference type="AlphaFoldDB" id="A8GNG7"/>
<dbReference type="Proteomes" id="UP000006830">
    <property type="component" value="Chromosome"/>
</dbReference>
<dbReference type="STRING" id="293614.A1C_03280"/>
<protein>
    <submittedName>
        <fullName evidence="1">Uncharacterized protein</fullName>
    </submittedName>
</protein>
<keyword evidence="2" id="KW-1185">Reference proteome</keyword>
<gene>
    <name evidence="1" type="ordered locus">A1C_03280</name>
</gene>
<dbReference type="HOGENOM" id="CLU_2571635_0_0_5"/>
<name>A8GNG7_RICAH</name>
<dbReference type="EMBL" id="CP000847">
    <property type="protein sequence ID" value="ABV74942.1"/>
    <property type="molecule type" value="Genomic_DNA"/>
</dbReference>
<sequence length="81" mass="9344">MAIIDHVKRQNRHFYNLFTIYRLNGKFTETENLIQNASNYIKTLAKMILNSNAISQSNLNSIKQNNLPDNCNGMLHLSIYG</sequence>
<reference evidence="1" key="1">
    <citation type="submission" date="2007-09" db="EMBL/GenBank/DDBJ databases">
        <title>Complete Genome Sequence of Rickettsia akari.</title>
        <authorList>
            <person name="Madan A."/>
            <person name="Fahey J."/>
            <person name="Helton E."/>
            <person name="Ketteman M."/>
            <person name="Madan A."/>
            <person name="Rodrigues S."/>
            <person name="Sanchez A."/>
            <person name="Whiting M."/>
            <person name="Dasch G."/>
            <person name="Eremeeva M."/>
        </authorList>
    </citation>
    <scope>NUCLEOTIDE SEQUENCE</scope>
    <source>
        <strain evidence="1">Hartford</strain>
    </source>
</reference>
<proteinExistence type="predicted"/>
<organism evidence="1 2">
    <name type="scientific">Rickettsia akari (strain Hartford)</name>
    <dbReference type="NCBI Taxonomy" id="293614"/>
    <lineage>
        <taxon>Bacteria</taxon>
        <taxon>Pseudomonadati</taxon>
        <taxon>Pseudomonadota</taxon>
        <taxon>Alphaproteobacteria</taxon>
        <taxon>Rickettsiales</taxon>
        <taxon>Rickettsiaceae</taxon>
        <taxon>Rickettsieae</taxon>
        <taxon>Rickettsia</taxon>
        <taxon>spotted fever group</taxon>
    </lineage>
</organism>